<comment type="caution">
    <text evidence="2">The sequence shown here is derived from an EMBL/GenBank/DDBJ whole genome shotgun (WGS) entry which is preliminary data.</text>
</comment>
<dbReference type="AlphaFoldDB" id="A0ABD1W8R6"/>
<name>A0ABD1W8R6_9LAMI</name>
<feature type="compositionally biased region" description="Polar residues" evidence="1">
    <location>
        <begin position="1"/>
        <end position="21"/>
    </location>
</feature>
<proteinExistence type="predicted"/>
<evidence type="ECO:0000313" key="3">
    <source>
        <dbReference type="Proteomes" id="UP001604277"/>
    </source>
</evidence>
<feature type="compositionally biased region" description="Basic and acidic residues" evidence="1">
    <location>
        <begin position="103"/>
        <end position="112"/>
    </location>
</feature>
<evidence type="ECO:0000256" key="1">
    <source>
        <dbReference type="SAM" id="MobiDB-lite"/>
    </source>
</evidence>
<organism evidence="2 3">
    <name type="scientific">Forsythia ovata</name>
    <dbReference type="NCBI Taxonomy" id="205694"/>
    <lineage>
        <taxon>Eukaryota</taxon>
        <taxon>Viridiplantae</taxon>
        <taxon>Streptophyta</taxon>
        <taxon>Embryophyta</taxon>
        <taxon>Tracheophyta</taxon>
        <taxon>Spermatophyta</taxon>
        <taxon>Magnoliopsida</taxon>
        <taxon>eudicotyledons</taxon>
        <taxon>Gunneridae</taxon>
        <taxon>Pentapetalae</taxon>
        <taxon>asterids</taxon>
        <taxon>lamiids</taxon>
        <taxon>Lamiales</taxon>
        <taxon>Oleaceae</taxon>
        <taxon>Forsythieae</taxon>
        <taxon>Forsythia</taxon>
    </lineage>
</organism>
<gene>
    <name evidence="2" type="ORF">Fot_15190</name>
</gene>
<reference evidence="3" key="1">
    <citation type="submission" date="2024-07" db="EMBL/GenBank/DDBJ databases">
        <title>Two chromosome-level genome assemblies of Korean endemic species Abeliophyllum distichum and Forsythia ovata (Oleaceae).</title>
        <authorList>
            <person name="Jang H."/>
        </authorList>
    </citation>
    <scope>NUCLEOTIDE SEQUENCE [LARGE SCALE GENOMIC DNA]</scope>
</reference>
<keyword evidence="3" id="KW-1185">Reference proteome</keyword>
<evidence type="ECO:0000313" key="2">
    <source>
        <dbReference type="EMBL" id="KAL2545957.1"/>
    </source>
</evidence>
<feature type="region of interest" description="Disordered" evidence="1">
    <location>
        <begin position="91"/>
        <end position="112"/>
    </location>
</feature>
<feature type="compositionally biased region" description="Polar residues" evidence="1">
    <location>
        <begin position="91"/>
        <end position="102"/>
    </location>
</feature>
<sequence length="112" mass="12769">MEENGFGSNDSNIETTTTANDTAVDLSLQRKHTAMLEHFSDRYHSRLAEKFVIDSKPLMSLPHSNPRNQYLSKFSQSKVYIESCLSQIHQQEENQIPSSDSNPKIDIKKISL</sequence>
<dbReference type="EMBL" id="JBFOLJ010000004">
    <property type="protein sequence ID" value="KAL2545957.1"/>
    <property type="molecule type" value="Genomic_DNA"/>
</dbReference>
<protein>
    <submittedName>
        <fullName evidence="2">Tubulin-folding cofactor C</fullName>
    </submittedName>
</protein>
<accession>A0ABD1W8R6</accession>
<feature type="region of interest" description="Disordered" evidence="1">
    <location>
        <begin position="1"/>
        <end position="22"/>
    </location>
</feature>
<dbReference type="Proteomes" id="UP001604277">
    <property type="component" value="Unassembled WGS sequence"/>
</dbReference>